<proteinExistence type="predicted"/>
<dbReference type="Gene3D" id="1.10.3480.10">
    <property type="entry name" value="TorD-like"/>
    <property type="match status" value="1"/>
</dbReference>
<dbReference type="SUPFAM" id="SSF89155">
    <property type="entry name" value="TorD-like"/>
    <property type="match status" value="1"/>
</dbReference>
<dbReference type="InterPro" id="IPR020945">
    <property type="entry name" value="DMSO/NO3_reduct_chaperone"/>
</dbReference>
<gene>
    <name evidence="2" type="ordered locus">DSY4614</name>
</gene>
<keyword evidence="1" id="KW-0143">Chaperone</keyword>
<accession>Q24NI9</accession>
<sequence length="223" mass="25401">MEIQELKQIFTTQQELYRFLSNVITLGPKKELLDHFQGIYSELINEEADDDNLVEGIITIQKSLLGKDLASYEAVLNREYTRLFFGPGKPPVSPYASIYISTEPKPKLMDESTIEVRKQYLDSNIVMANMNSVPDDFLGAELEYINYLTMKSLELIEKAETEELGTLLQKQESFIKEQVITWIPQFAKSLLDSTTEDFFKGFALVLTGLVEAHISILEESVEA</sequence>
<dbReference type="PANTHER" id="PTHR34227">
    <property type="entry name" value="CHAPERONE PROTEIN YCDY"/>
    <property type="match status" value="1"/>
</dbReference>
<dbReference type="AlphaFoldDB" id="Q24NI9"/>
<dbReference type="Pfam" id="PF02613">
    <property type="entry name" value="Nitrate_red_del"/>
    <property type="match status" value="1"/>
</dbReference>
<dbReference type="eggNOG" id="COG3381">
    <property type="taxonomic scope" value="Bacteria"/>
</dbReference>
<name>Q24NI9_DESHY</name>
<dbReference type="KEGG" id="dsy:DSY4614"/>
<organism evidence="2 3">
    <name type="scientific">Desulfitobacterium hafniense (strain Y51)</name>
    <dbReference type="NCBI Taxonomy" id="138119"/>
    <lineage>
        <taxon>Bacteria</taxon>
        <taxon>Bacillati</taxon>
        <taxon>Bacillota</taxon>
        <taxon>Clostridia</taxon>
        <taxon>Eubacteriales</taxon>
        <taxon>Desulfitobacteriaceae</taxon>
        <taxon>Desulfitobacterium</taxon>
    </lineage>
</organism>
<dbReference type="HOGENOM" id="CLU_077650_0_2_9"/>
<protein>
    <submittedName>
        <fullName evidence="2">Uncharacterized component of anaerobic dehydrogenase</fullName>
    </submittedName>
</protein>
<evidence type="ECO:0000313" key="3">
    <source>
        <dbReference type="Proteomes" id="UP000001946"/>
    </source>
</evidence>
<dbReference type="InterPro" id="IPR036411">
    <property type="entry name" value="TorD-like_sf"/>
</dbReference>
<dbReference type="STRING" id="138119.DSY4614"/>
<dbReference type="RefSeq" id="WP_011461972.1">
    <property type="nucleotide sequence ID" value="NC_007907.1"/>
</dbReference>
<dbReference type="Proteomes" id="UP000001946">
    <property type="component" value="Chromosome"/>
</dbReference>
<keyword evidence="3" id="KW-1185">Reference proteome</keyword>
<evidence type="ECO:0000256" key="1">
    <source>
        <dbReference type="ARBA" id="ARBA00023186"/>
    </source>
</evidence>
<reference evidence="2 3" key="1">
    <citation type="journal article" date="2006" name="J. Bacteriol.">
        <title>Complete genome sequence of the dehalorespiring bacterium Desulfitobacterium hafniense Y51 and comparison with Dehalococcoides ethenogenes 195.</title>
        <authorList>
            <person name="Nonaka H."/>
            <person name="Keresztes G."/>
            <person name="Shinoda Y."/>
            <person name="Ikenaga Y."/>
            <person name="Abe M."/>
            <person name="Naito K."/>
            <person name="Inatomi K."/>
            <person name="Furukawa K."/>
            <person name="Inui M."/>
            <person name="Yukawa H."/>
        </authorList>
    </citation>
    <scope>NUCLEOTIDE SEQUENCE [LARGE SCALE GENOMIC DNA]</scope>
    <source>
        <strain evidence="2 3">Y51</strain>
    </source>
</reference>
<evidence type="ECO:0000313" key="2">
    <source>
        <dbReference type="EMBL" id="BAE86403.1"/>
    </source>
</evidence>
<dbReference type="InterPro" id="IPR050289">
    <property type="entry name" value="TorD/DmsD_chaperones"/>
</dbReference>
<dbReference type="PANTHER" id="PTHR34227:SF1">
    <property type="entry name" value="DIMETHYL SULFOXIDE REDUCTASE CHAPERONE-RELATED"/>
    <property type="match status" value="1"/>
</dbReference>
<dbReference type="EMBL" id="AP008230">
    <property type="protein sequence ID" value="BAE86403.1"/>
    <property type="molecule type" value="Genomic_DNA"/>
</dbReference>